<protein>
    <submittedName>
        <fullName evidence="7">Fatty acid hydroxylase superfamily protein</fullName>
    </submittedName>
</protein>
<feature type="transmembrane region" description="Helical" evidence="5">
    <location>
        <begin position="97"/>
        <end position="119"/>
    </location>
</feature>
<dbReference type="GO" id="GO:0008610">
    <property type="term" value="P:lipid biosynthetic process"/>
    <property type="evidence" value="ECO:0007669"/>
    <property type="project" value="InterPro"/>
</dbReference>
<feature type="transmembrane region" description="Helical" evidence="5">
    <location>
        <begin position="69"/>
        <end position="91"/>
    </location>
</feature>
<proteinExistence type="predicted"/>
<name>A0A517P5C5_9PLAN</name>
<organism evidence="7 8">
    <name type="scientific">Alienimonas californiensis</name>
    <dbReference type="NCBI Taxonomy" id="2527989"/>
    <lineage>
        <taxon>Bacteria</taxon>
        <taxon>Pseudomonadati</taxon>
        <taxon>Planctomycetota</taxon>
        <taxon>Planctomycetia</taxon>
        <taxon>Planctomycetales</taxon>
        <taxon>Planctomycetaceae</taxon>
        <taxon>Alienimonas</taxon>
    </lineage>
</organism>
<dbReference type="Pfam" id="PF04116">
    <property type="entry name" value="FA_hydroxylase"/>
    <property type="match status" value="1"/>
</dbReference>
<dbReference type="PANTHER" id="PTHR11863">
    <property type="entry name" value="STEROL DESATURASE"/>
    <property type="match status" value="1"/>
</dbReference>
<keyword evidence="2 5" id="KW-0812">Transmembrane</keyword>
<dbReference type="InterPro" id="IPR006694">
    <property type="entry name" value="Fatty_acid_hydroxylase"/>
</dbReference>
<dbReference type="GO" id="GO:0016491">
    <property type="term" value="F:oxidoreductase activity"/>
    <property type="evidence" value="ECO:0007669"/>
    <property type="project" value="InterPro"/>
</dbReference>
<feature type="domain" description="Fatty acid hydroxylase" evidence="6">
    <location>
        <begin position="106"/>
        <end position="241"/>
    </location>
</feature>
<dbReference type="Proteomes" id="UP000318741">
    <property type="component" value="Chromosome"/>
</dbReference>
<dbReference type="GO" id="GO:0016020">
    <property type="term" value="C:membrane"/>
    <property type="evidence" value="ECO:0007669"/>
    <property type="project" value="UniProtKB-SubCell"/>
</dbReference>
<dbReference type="OrthoDB" id="9770329at2"/>
<dbReference type="AlphaFoldDB" id="A0A517P5C5"/>
<gene>
    <name evidence="7" type="ORF">CA12_06460</name>
</gene>
<evidence type="ECO:0000256" key="5">
    <source>
        <dbReference type="SAM" id="Phobius"/>
    </source>
</evidence>
<evidence type="ECO:0000259" key="6">
    <source>
        <dbReference type="Pfam" id="PF04116"/>
    </source>
</evidence>
<dbReference type="InterPro" id="IPR050307">
    <property type="entry name" value="Sterol_Desaturase_Related"/>
</dbReference>
<evidence type="ECO:0000256" key="3">
    <source>
        <dbReference type="ARBA" id="ARBA00022989"/>
    </source>
</evidence>
<keyword evidence="8" id="KW-1185">Reference proteome</keyword>
<dbReference type="GO" id="GO:0005506">
    <property type="term" value="F:iron ion binding"/>
    <property type="evidence" value="ECO:0007669"/>
    <property type="project" value="InterPro"/>
</dbReference>
<evidence type="ECO:0000313" key="8">
    <source>
        <dbReference type="Proteomes" id="UP000318741"/>
    </source>
</evidence>
<evidence type="ECO:0000256" key="2">
    <source>
        <dbReference type="ARBA" id="ARBA00022692"/>
    </source>
</evidence>
<evidence type="ECO:0000256" key="1">
    <source>
        <dbReference type="ARBA" id="ARBA00004370"/>
    </source>
</evidence>
<feature type="transmembrane region" description="Helical" evidence="5">
    <location>
        <begin position="21"/>
        <end position="39"/>
    </location>
</feature>
<dbReference type="KEGG" id="acaf:CA12_06460"/>
<evidence type="ECO:0000313" key="7">
    <source>
        <dbReference type="EMBL" id="QDT14571.1"/>
    </source>
</evidence>
<keyword evidence="3 5" id="KW-1133">Transmembrane helix</keyword>
<accession>A0A517P5C5</accession>
<dbReference type="RefSeq" id="WP_145357452.1">
    <property type="nucleotide sequence ID" value="NZ_CP036265.1"/>
</dbReference>
<keyword evidence="4 5" id="KW-0472">Membrane</keyword>
<dbReference type="EMBL" id="CP036265">
    <property type="protein sequence ID" value="QDT14571.1"/>
    <property type="molecule type" value="Genomic_DNA"/>
</dbReference>
<sequence>MFDRKLSRSFSAGVNVSTGELVWYLLLASLVWAVLYLALRTRLRHRRVASQEPNSRQIARELLHSVRSIAIFGLVTTLVVFAELSGWTLLYNDLDKYGWWWLAVSFLLMVFLHDAYFYWTHRLMHHGRFYRRLHHTHHLSTSPTPWAAYAFSPWEALVQAGIGPLIVFTIPSHPSVFAAFMLWQIAFNVYGHCGYELFPRWFVRSPLGFVLNTSTHHSQHHEKFRSNYGLYFNFWDRVMGTNHPAYQAKFESVGDRSS</sequence>
<evidence type="ECO:0000256" key="4">
    <source>
        <dbReference type="ARBA" id="ARBA00023136"/>
    </source>
</evidence>
<comment type="subcellular location">
    <subcellularLocation>
        <location evidence="1">Membrane</location>
    </subcellularLocation>
</comment>
<reference evidence="7 8" key="1">
    <citation type="submission" date="2019-02" db="EMBL/GenBank/DDBJ databases">
        <title>Deep-cultivation of Planctomycetes and their phenomic and genomic characterization uncovers novel biology.</title>
        <authorList>
            <person name="Wiegand S."/>
            <person name="Jogler M."/>
            <person name="Boedeker C."/>
            <person name="Pinto D."/>
            <person name="Vollmers J."/>
            <person name="Rivas-Marin E."/>
            <person name="Kohn T."/>
            <person name="Peeters S.H."/>
            <person name="Heuer A."/>
            <person name="Rast P."/>
            <person name="Oberbeckmann S."/>
            <person name="Bunk B."/>
            <person name="Jeske O."/>
            <person name="Meyerdierks A."/>
            <person name="Storesund J.E."/>
            <person name="Kallscheuer N."/>
            <person name="Luecker S."/>
            <person name="Lage O.M."/>
            <person name="Pohl T."/>
            <person name="Merkel B.J."/>
            <person name="Hornburger P."/>
            <person name="Mueller R.-W."/>
            <person name="Bruemmer F."/>
            <person name="Labrenz M."/>
            <person name="Spormann A.M."/>
            <person name="Op den Camp H."/>
            <person name="Overmann J."/>
            <person name="Amann R."/>
            <person name="Jetten M.S.M."/>
            <person name="Mascher T."/>
            <person name="Medema M.H."/>
            <person name="Devos D.P."/>
            <person name="Kaster A.-K."/>
            <person name="Ovreas L."/>
            <person name="Rohde M."/>
            <person name="Galperin M.Y."/>
            <person name="Jogler C."/>
        </authorList>
    </citation>
    <scope>NUCLEOTIDE SEQUENCE [LARGE SCALE GENOMIC DNA]</scope>
    <source>
        <strain evidence="7 8">CA12</strain>
    </source>
</reference>